<feature type="region of interest" description="Disordered" evidence="1">
    <location>
        <begin position="314"/>
        <end position="367"/>
    </location>
</feature>
<evidence type="ECO:0000313" key="4">
    <source>
        <dbReference type="Proteomes" id="UP000324022"/>
    </source>
</evidence>
<feature type="compositionally biased region" description="Low complexity" evidence="1">
    <location>
        <begin position="354"/>
        <end position="367"/>
    </location>
</feature>
<keyword evidence="4" id="KW-1185">Reference proteome</keyword>
<dbReference type="Proteomes" id="UP000324022">
    <property type="component" value="Unassembled WGS sequence"/>
</dbReference>
<reference evidence="3 4" key="1">
    <citation type="submission" date="2018-03" db="EMBL/GenBank/DDBJ databases">
        <authorList>
            <person name="Guldener U."/>
        </authorList>
    </citation>
    <scope>NUCLEOTIDE SEQUENCE [LARGE SCALE GENOMIC DNA]</scope>
    <source>
        <strain evidence="3 4">NBRC100155</strain>
    </source>
</reference>
<protein>
    <recommendedName>
        <fullName evidence="2">RRN6 K-rich C-terminal domain-containing protein</fullName>
    </recommendedName>
</protein>
<dbReference type="Pfam" id="PF20639">
    <property type="entry name" value="Rrn6_K-rich"/>
    <property type="match status" value="1"/>
</dbReference>
<gene>
    <name evidence="3" type="ORF">UTRI_06488</name>
</gene>
<feature type="region of interest" description="Disordered" evidence="1">
    <location>
        <begin position="1052"/>
        <end position="1147"/>
    </location>
</feature>
<feature type="domain" description="RRN6 K-rich C-terminal" evidence="2">
    <location>
        <begin position="1129"/>
        <end position="1238"/>
    </location>
</feature>
<feature type="region of interest" description="Disordered" evidence="1">
    <location>
        <begin position="725"/>
        <end position="748"/>
    </location>
</feature>
<feature type="compositionally biased region" description="Polar residues" evidence="1">
    <location>
        <begin position="1163"/>
        <end position="1173"/>
    </location>
</feature>
<feature type="compositionally biased region" description="Polar residues" evidence="1">
    <location>
        <begin position="56"/>
        <end position="67"/>
    </location>
</feature>
<name>A0A5C3ELD5_9BASI</name>
<dbReference type="InterPro" id="IPR048536">
    <property type="entry name" value="Rrn6_K-rich"/>
</dbReference>
<accession>A0A5C3ELD5</accession>
<organism evidence="3 4">
    <name type="scientific">Ustilago trichophora</name>
    <dbReference type="NCBI Taxonomy" id="86804"/>
    <lineage>
        <taxon>Eukaryota</taxon>
        <taxon>Fungi</taxon>
        <taxon>Dikarya</taxon>
        <taxon>Basidiomycota</taxon>
        <taxon>Ustilaginomycotina</taxon>
        <taxon>Ustilaginomycetes</taxon>
        <taxon>Ustilaginales</taxon>
        <taxon>Ustilaginaceae</taxon>
        <taxon>Ustilago</taxon>
    </lineage>
</organism>
<evidence type="ECO:0000313" key="3">
    <source>
        <dbReference type="EMBL" id="SPO31358.1"/>
    </source>
</evidence>
<dbReference type="AlphaFoldDB" id="A0A5C3ELD5"/>
<evidence type="ECO:0000256" key="1">
    <source>
        <dbReference type="SAM" id="MobiDB-lite"/>
    </source>
</evidence>
<dbReference type="EMBL" id="OOIN01000038">
    <property type="protein sequence ID" value="SPO31358.1"/>
    <property type="molecule type" value="Genomic_DNA"/>
</dbReference>
<sequence>MEAIPTGSRGAVRLHVQGSCSNDDPGTLLISSQQWSFPAQHVSRAPTFRLSRISTQAGASTRTQLTPPTVPPSLDRHSLYPRNEADAGSSVDADILAAHHFLRQHHPDVEIPDHILSNTIYENAASLADTAHELDGSLGIADTQAIAVLGPVTFQQRHIYAIVCIGGYNRDCLLLHQLEIHSGDEVALGTSTSKQPASAQAKGKAKAIESTRVLFIPAHNVERKYRTPILQVIASTNNSILAVRSHSNTSFLSLKHRDRGDRPPRLHLETMHQLHYGIDGTSQHQEVCFSYNDPALAAVVDRLGNIELLHFQAELQPPRHDDSSSNSPVPNPPMGDALADGSPALKSTDRRSFPPTSLPLTSKSPQPSSVVSVRRISAHLLAQAAADIDADAPAADASIAEDTLSSVMSPKAPFGLAFGHNDSSLILLTQHSLIHIKLEDHGASSDAAGLHQVSTILRSNFCLTSFRRAKFFSMASCGTSSNHPLLAVCSSDAIYWFDLKDPSKPLFSTAHHRGDDPTLTLIALPHTRSGAAATSHADGDANSWALCSRRNDMISCYTVRSRRQDGPDYDLSNGLSDADSTAVCWKHALDEAPVLVPLTSSASQRHRPAAPPLFFDATDGLHQDSHFDSWITFEITERGALLAQILQVSLAPPSTKPAQSGPTLDLEIMQPSLDTLLYLCTDQTDAASPLHGHIDSLSDVKTRILNLEKLHRALFSTQDFPATDASHVNDTGNSTARRLDAQSTPSNGHASVYAATLSLGQLFRDYDKCANANNRQDAEESIQASKPIWSTALEIGTGEEAQTRTLNNILDLRSDVRHALSSLSVSRAQEAWSRAATAVSSCDADGSLDANGRSSSPVRVQRDVLKHALGHSIDQADVAPYLPTKESVEPWCPRIRRAVQKSLRDASRRMMLDLALEAEIFVRPKARILDEGAPTQRPQQRQGTNWTALEHRDIYNFVEEQGDKIPPPHVGSVGLSFFAPLRSGEVTAAVGTSDKRNGVKKGLDEVELEALLPSTSSTARLLLAEWQLGEDATEYTYLDPFEGLHRLPRASRLRGPTARARSRSFSRASSASTEDRSRSRSRSRKQSAAPSLSQLDAFASQGPPSSYPPSLVSQSQPAGASGAPPTLASRRKRPDPSAVSRSQPLRSPMQGFEHALSGRTNVAQQAFSTAQSQPAPPKFGFAGTFGDLTPTASPTPSRAGTPTQQQFGASTQIEAGRFGARPVKTDRPPKKKKRASGF</sequence>
<feature type="compositionally biased region" description="Basic residues" evidence="1">
    <location>
        <begin position="1229"/>
        <end position="1238"/>
    </location>
</feature>
<evidence type="ECO:0000259" key="2">
    <source>
        <dbReference type="Pfam" id="PF20639"/>
    </source>
</evidence>
<proteinExistence type="predicted"/>
<feature type="compositionally biased region" description="Low complexity" evidence="1">
    <location>
        <begin position="1063"/>
        <end position="1072"/>
    </location>
</feature>
<feature type="compositionally biased region" description="Polar residues" evidence="1">
    <location>
        <begin position="1190"/>
        <end position="1213"/>
    </location>
</feature>
<feature type="region of interest" description="Disordered" evidence="1">
    <location>
        <begin position="56"/>
        <end position="86"/>
    </location>
</feature>
<dbReference type="OrthoDB" id="2382881at2759"/>
<feature type="region of interest" description="Disordered" evidence="1">
    <location>
        <begin position="1163"/>
        <end position="1238"/>
    </location>
</feature>